<gene>
    <name evidence="2" type="ORF">Cgig2_025775</name>
</gene>
<protein>
    <recommendedName>
        <fullName evidence="1">FAR1 domain-containing protein</fullName>
    </recommendedName>
</protein>
<evidence type="ECO:0000313" key="2">
    <source>
        <dbReference type="EMBL" id="KAJ8424513.1"/>
    </source>
</evidence>
<organism evidence="2 3">
    <name type="scientific">Carnegiea gigantea</name>
    <dbReference type="NCBI Taxonomy" id="171969"/>
    <lineage>
        <taxon>Eukaryota</taxon>
        <taxon>Viridiplantae</taxon>
        <taxon>Streptophyta</taxon>
        <taxon>Embryophyta</taxon>
        <taxon>Tracheophyta</taxon>
        <taxon>Spermatophyta</taxon>
        <taxon>Magnoliopsida</taxon>
        <taxon>eudicotyledons</taxon>
        <taxon>Gunneridae</taxon>
        <taxon>Pentapetalae</taxon>
        <taxon>Caryophyllales</taxon>
        <taxon>Cactineae</taxon>
        <taxon>Cactaceae</taxon>
        <taxon>Cactoideae</taxon>
        <taxon>Echinocereeae</taxon>
        <taxon>Carnegiea</taxon>
    </lineage>
</organism>
<dbReference type="Pfam" id="PF03101">
    <property type="entry name" value="FAR1"/>
    <property type="match status" value="1"/>
</dbReference>
<evidence type="ECO:0000313" key="3">
    <source>
        <dbReference type="Proteomes" id="UP001153076"/>
    </source>
</evidence>
<dbReference type="AlphaFoldDB" id="A0A9Q1GR02"/>
<accession>A0A9Q1GR02</accession>
<dbReference type="PANTHER" id="PTHR46328">
    <property type="entry name" value="FAR-RED IMPAIRED RESPONSIVE (FAR1) FAMILY PROTEIN-RELATED"/>
    <property type="match status" value="1"/>
</dbReference>
<feature type="domain" description="FAR1" evidence="1">
    <location>
        <begin position="12"/>
        <end position="117"/>
    </location>
</feature>
<sequence>MRFKNIEDALAFYKTYANCVGFSVRKSSTTKNKSGKIWKVFVCSKQGYREPRKSPPQSAIALANVISRARENVEERRVKRRRVETREGCNARMVVSSMNDGQFEVCTFHAGHVHPLVTPSRRQFLRSSRNISSIHKDFICKYGRANVGASKSIKEIPVCFKVDRWTKLAAKKPIFELDTIVSTSYAQVRQQNRMISDAWSQLYKCMDLAGRDVDKLQYVLLSGWKTIKGALVMPLMVEGCKMGLIKFTSRSSDSANHNHIKA</sequence>
<dbReference type="PANTHER" id="PTHR46328:SF30">
    <property type="entry name" value="OS04G0641500 PROTEIN"/>
    <property type="match status" value="1"/>
</dbReference>
<dbReference type="OrthoDB" id="2402896at2759"/>
<name>A0A9Q1GR02_9CARY</name>
<dbReference type="InterPro" id="IPR004330">
    <property type="entry name" value="FAR1_DNA_bnd_dom"/>
</dbReference>
<comment type="caution">
    <text evidence="2">The sequence shown here is derived from an EMBL/GenBank/DDBJ whole genome shotgun (WGS) entry which is preliminary data.</text>
</comment>
<dbReference type="Proteomes" id="UP001153076">
    <property type="component" value="Unassembled WGS sequence"/>
</dbReference>
<keyword evidence="3" id="KW-1185">Reference proteome</keyword>
<proteinExistence type="predicted"/>
<evidence type="ECO:0000259" key="1">
    <source>
        <dbReference type="Pfam" id="PF03101"/>
    </source>
</evidence>
<reference evidence="2" key="1">
    <citation type="submission" date="2022-04" db="EMBL/GenBank/DDBJ databases">
        <title>Carnegiea gigantea Genome sequencing and assembly v2.</title>
        <authorList>
            <person name="Copetti D."/>
            <person name="Sanderson M.J."/>
            <person name="Burquez A."/>
            <person name="Wojciechowski M.F."/>
        </authorList>
    </citation>
    <scope>NUCLEOTIDE SEQUENCE</scope>
    <source>
        <strain evidence="2">SGP5-SGP5p</strain>
        <tissue evidence="2">Aerial part</tissue>
    </source>
</reference>
<dbReference type="EMBL" id="JAKOGI010001661">
    <property type="protein sequence ID" value="KAJ8424513.1"/>
    <property type="molecule type" value="Genomic_DNA"/>
</dbReference>